<keyword evidence="3 9" id="KW-0812">Transmembrane</keyword>
<dbReference type="InterPro" id="IPR009011">
    <property type="entry name" value="Man6P_isomerase_rcpt-bd_dom_sf"/>
</dbReference>
<keyword evidence="12" id="KW-0675">Receptor</keyword>
<feature type="region of interest" description="Disordered" evidence="8">
    <location>
        <begin position="377"/>
        <end position="405"/>
    </location>
</feature>
<evidence type="ECO:0000256" key="6">
    <source>
        <dbReference type="ARBA" id="ARBA00023136"/>
    </source>
</evidence>
<evidence type="ECO:0000313" key="13">
    <source>
        <dbReference type="Proteomes" id="UP000750334"/>
    </source>
</evidence>
<sequence>MKQHLKVILLLLVNYTALIRSTSTKNGNPTKDLFCAVLNPQTGQYIDLSQLSSTPNEVMDPKKRGKESSKTRWLMKGWGDDIDKNFTLSICSSPITDDRESFTNKNNARNHLNNRTGAYYSQYMTNEDQKIESFKSIGDFSIKPQLHNVNNRKLILKYENGSYCPDKNYRKSTLLNFICDRETTTKATISYIGSLNDCSYFFEVRSVYACPTSNKTNEINVVGIFIGIIIVFILVQYLRRSMHRRIMLKDNSTDRTSTFSRDNSYFPSTNNVNAINNHDRSSQRNSTATGFDQPNWEFFENRSFLSKVSENFQNGIKNIVTPIGDLLGDYRRNPTTRHPNTRPIRLYSSPFANNSQTSFLRDIEVQNNLLDSLEVTSENGSETATNTTNGNTSSLGQLDDSMPSM</sequence>
<dbReference type="OrthoDB" id="4504960at2759"/>
<reference evidence="12 13" key="1">
    <citation type="submission" date="2020-11" db="EMBL/GenBank/DDBJ databases">
        <title>Kefir isolates.</title>
        <authorList>
            <person name="Marcisauskas S."/>
            <person name="Kim Y."/>
            <person name="Blasche S."/>
        </authorList>
    </citation>
    <scope>NUCLEOTIDE SEQUENCE [LARGE SCALE GENOMIC DNA]</scope>
    <source>
        <strain evidence="12 13">OG2</strain>
    </source>
</reference>
<keyword evidence="4 10" id="KW-0732">Signal</keyword>
<feature type="domain" description="MRH" evidence="11">
    <location>
        <begin position="33"/>
        <end position="212"/>
    </location>
</feature>
<dbReference type="SUPFAM" id="SSF50911">
    <property type="entry name" value="Mannose 6-phosphate receptor domain"/>
    <property type="match status" value="1"/>
</dbReference>
<keyword evidence="2" id="KW-0813">Transport</keyword>
<keyword evidence="7" id="KW-1015">Disulfide bond</keyword>
<dbReference type="PANTHER" id="PTHR15071:SF0">
    <property type="entry name" value="MANNOSE 6-PHOSPHATE RECEPTOR-LIKE PROTEIN 1"/>
    <property type="match status" value="1"/>
</dbReference>
<evidence type="ECO:0000256" key="2">
    <source>
        <dbReference type="ARBA" id="ARBA00022448"/>
    </source>
</evidence>
<feature type="region of interest" description="Disordered" evidence="8">
    <location>
        <begin position="330"/>
        <end position="349"/>
    </location>
</feature>
<gene>
    <name evidence="12" type="primary">MRL1</name>
    <name evidence="12" type="ORF">C6P45_003761</name>
</gene>
<evidence type="ECO:0000256" key="10">
    <source>
        <dbReference type="SAM" id="SignalP"/>
    </source>
</evidence>
<dbReference type="PANTHER" id="PTHR15071">
    <property type="entry name" value="MANNOSE-6-PHOSPHATE RECEPTOR FAMILY MEMBER"/>
    <property type="match status" value="1"/>
</dbReference>
<dbReference type="GO" id="GO:0010008">
    <property type="term" value="C:endosome membrane"/>
    <property type="evidence" value="ECO:0007669"/>
    <property type="project" value="UniProtKB-SubCell"/>
</dbReference>
<dbReference type="Pfam" id="PF00878">
    <property type="entry name" value="CIMR"/>
    <property type="match status" value="1"/>
</dbReference>
<evidence type="ECO:0000259" key="11">
    <source>
        <dbReference type="PROSITE" id="PS51914"/>
    </source>
</evidence>
<evidence type="ECO:0000313" key="12">
    <source>
        <dbReference type="EMBL" id="KAG0653679.1"/>
    </source>
</evidence>
<dbReference type="GO" id="GO:0005537">
    <property type="term" value="F:D-mannose binding"/>
    <property type="evidence" value="ECO:0007669"/>
    <property type="project" value="InterPro"/>
</dbReference>
<dbReference type="PROSITE" id="PS51914">
    <property type="entry name" value="MRH"/>
    <property type="match status" value="1"/>
</dbReference>
<feature type="signal peptide" evidence="10">
    <location>
        <begin position="1"/>
        <end position="24"/>
    </location>
</feature>
<comment type="subcellular location">
    <subcellularLocation>
        <location evidence="1">Golgi apparatus membrane</location>
        <topology evidence="1">Single-pass type I membrane protein</topology>
    </subcellularLocation>
</comment>
<evidence type="ECO:0000256" key="1">
    <source>
        <dbReference type="ARBA" id="ARBA00004614"/>
    </source>
</evidence>
<keyword evidence="6 9" id="KW-0472">Membrane</keyword>
<keyword evidence="5 9" id="KW-1133">Transmembrane helix</keyword>
<dbReference type="Proteomes" id="UP000750334">
    <property type="component" value="Unassembled WGS sequence"/>
</dbReference>
<dbReference type="GO" id="GO:0038023">
    <property type="term" value="F:signaling receptor activity"/>
    <property type="evidence" value="ECO:0007669"/>
    <property type="project" value="InterPro"/>
</dbReference>
<organism evidence="12 13">
    <name type="scientific">Maudiozyma exigua</name>
    <name type="common">Yeast</name>
    <name type="synonym">Kazachstania exigua</name>
    <dbReference type="NCBI Taxonomy" id="34358"/>
    <lineage>
        <taxon>Eukaryota</taxon>
        <taxon>Fungi</taxon>
        <taxon>Dikarya</taxon>
        <taxon>Ascomycota</taxon>
        <taxon>Saccharomycotina</taxon>
        <taxon>Saccharomycetes</taxon>
        <taxon>Saccharomycetales</taxon>
        <taxon>Saccharomycetaceae</taxon>
        <taxon>Maudiozyma</taxon>
    </lineage>
</organism>
<evidence type="ECO:0000256" key="5">
    <source>
        <dbReference type="ARBA" id="ARBA00022989"/>
    </source>
</evidence>
<dbReference type="Gene3D" id="2.70.130.10">
    <property type="entry name" value="Mannose-6-phosphate receptor binding domain"/>
    <property type="match status" value="1"/>
</dbReference>
<evidence type="ECO:0000256" key="7">
    <source>
        <dbReference type="ARBA" id="ARBA00023157"/>
    </source>
</evidence>
<dbReference type="InterPro" id="IPR044865">
    <property type="entry name" value="MRH_dom"/>
</dbReference>
<feature type="region of interest" description="Disordered" evidence="8">
    <location>
        <begin position="270"/>
        <end position="289"/>
    </location>
</feature>
<feature type="compositionally biased region" description="Low complexity" evidence="8">
    <location>
        <begin position="336"/>
        <end position="345"/>
    </location>
</feature>
<dbReference type="GO" id="GO:0007034">
    <property type="term" value="P:vacuolar transport"/>
    <property type="evidence" value="ECO:0007669"/>
    <property type="project" value="TreeGrafter"/>
</dbReference>
<dbReference type="InterPro" id="IPR000479">
    <property type="entry name" value="CIMR_rpt"/>
</dbReference>
<dbReference type="GO" id="GO:0005770">
    <property type="term" value="C:late endosome"/>
    <property type="evidence" value="ECO:0007669"/>
    <property type="project" value="TreeGrafter"/>
</dbReference>
<keyword evidence="13" id="KW-1185">Reference proteome</keyword>
<evidence type="ECO:0000256" key="8">
    <source>
        <dbReference type="SAM" id="MobiDB-lite"/>
    </source>
</evidence>
<dbReference type="AlphaFoldDB" id="A0A9P7B1M0"/>
<evidence type="ECO:0000256" key="3">
    <source>
        <dbReference type="ARBA" id="ARBA00022692"/>
    </source>
</evidence>
<proteinExistence type="predicted"/>
<dbReference type="GO" id="GO:0000139">
    <property type="term" value="C:Golgi membrane"/>
    <property type="evidence" value="ECO:0007669"/>
    <property type="project" value="UniProtKB-SubCell"/>
</dbReference>
<name>A0A9P7B1M0_MAUEX</name>
<protein>
    <submittedName>
        <fullName evidence="12">Cation-independent mannose-6-phosphate receptor CI-MPR</fullName>
    </submittedName>
</protein>
<evidence type="ECO:0000256" key="4">
    <source>
        <dbReference type="ARBA" id="ARBA00022729"/>
    </source>
</evidence>
<evidence type="ECO:0000256" key="9">
    <source>
        <dbReference type="SAM" id="Phobius"/>
    </source>
</evidence>
<dbReference type="EMBL" id="PUHR01000405">
    <property type="protein sequence ID" value="KAG0653679.1"/>
    <property type="molecule type" value="Genomic_DNA"/>
</dbReference>
<feature type="compositionally biased region" description="Low complexity" evidence="8">
    <location>
        <begin position="377"/>
        <end position="394"/>
    </location>
</feature>
<dbReference type="FunFam" id="2.70.130.10:FF:000024">
    <property type="entry name" value="Putative vacuolar sorting receptor"/>
    <property type="match status" value="1"/>
</dbReference>
<accession>A0A9P7B1M0</accession>
<comment type="caution">
    <text evidence="12">The sequence shown here is derived from an EMBL/GenBank/DDBJ whole genome shotgun (WGS) entry which is preliminary data.</text>
</comment>
<feature type="chain" id="PRO_5040509803" evidence="10">
    <location>
        <begin position="25"/>
        <end position="405"/>
    </location>
</feature>
<feature type="transmembrane region" description="Helical" evidence="9">
    <location>
        <begin position="219"/>
        <end position="238"/>
    </location>
</feature>